<evidence type="ECO:0000256" key="6">
    <source>
        <dbReference type="ARBA" id="ARBA00023157"/>
    </source>
</evidence>
<evidence type="ECO:0000256" key="2">
    <source>
        <dbReference type="ARBA" id="ARBA00022475"/>
    </source>
</evidence>
<dbReference type="SUPFAM" id="SSF57302">
    <property type="entry name" value="Snake toxin-like"/>
    <property type="match status" value="1"/>
</dbReference>
<name>A0A8C2ZCP8_CYCLU</name>
<dbReference type="GO" id="GO:0098552">
    <property type="term" value="C:side of membrane"/>
    <property type="evidence" value="ECO:0007669"/>
    <property type="project" value="UniProtKB-KW"/>
</dbReference>
<dbReference type="Gene3D" id="2.10.60.10">
    <property type="entry name" value="CD59"/>
    <property type="match status" value="1"/>
</dbReference>
<evidence type="ECO:0000313" key="13">
    <source>
        <dbReference type="Proteomes" id="UP000694565"/>
    </source>
</evidence>
<evidence type="ECO:0000256" key="1">
    <source>
        <dbReference type="ARBA" id="ARBA00004609"/>
    </source>
</evidence>
<accession>A0A8C2ZCP8</accession>
<evidence type="ECO:0000259" key="11">
    <source>
        <dbReference type="Pfam" id="PF00021"/>
    </source>
</evidence>
<keyword evidence="7" id="KW-0325">Glycoprotein</keyword>
<evidence type="ECO:0000256" key="7">
    <source>
        <dbReference type="ARBA" id="ARBA00023180"/>
    </source>
</evidence>
<feature type="chain" id="PRO_5034220557" evidence="10">
    <location>
        <begin position="21"/>
        <end position="135"/>
    </location>
</feature>
<keyword evidence="4 10" id="KW-0732">Signal</keyword>
<dbReference type="Ensembl" id="ENSCLMT00005026605.1">
    <property type="protein sequence ID" value="ENSCLMP00005025457.1"/>
    <property type="gene ID" value="ENSCLMG00005012509.1"/>
</dbReference>
<evidence type="ECO:0000313" key="12">
    <source>
        <dbReference type="Ensembl" id="ENSCLMP00005025457.1"/>
    </source>
</evidence>
<evidence type="ECO:0000256" key="10">
    <source>
        <dbReference type="SAM" id="SignalP"/>
    </source>
</evidence>
<dbReference type="InterPro" id="IPR046354">
    <property type="entry name" value="SPACA4/Bouncer"/>
</dbReference>
<reference evidence="12" key="2">
    <citation type="submission" date="2025-09" db="UniProtKB">
        <authorList>
            <consortium name="Ensembl"/>
        </authorList>
    </citation>
    <scope>IDENTIFICATION</scope>
</reference>
<keyword evidence="13" id="KW-1185">Reference proteome</keyword>
<feature type="domain" description="UPAR/Ly6" evidence="11">
    <location>
        <begin position="19"/>
        <end position="103"/>
    </location>
</feature>
<dbReference type="RefSeq" id="XP_034401815.1">
    <property type="nucleotide sequence ID" value="XM_034545924.1"/>
</dbReference>
<dbReference type="InterPro" id="IPR045860">
    <property type="entry name" value="Snake_toxin-like_sf"/>
</dbReference>
<keyword evidence="3" id="KW-0336">GPI-anchor</keyword>
<dbReference type="Pfam" id="PF00021">
    <property type="entry name" value="UPAR_LY6"/>
    <property type="match status" value="1"/>
</dbReference>
<evidence type="ECO:0000256" key="8">
    <source>
        <dbReference type="ARBA" id="ARBA00023288"/>
    </source>
</evidence>
<dbReference type="OrthoDB" id="5962859at2759"/>
<sequence>MNIIILQLFAAGFCFATVQTLMCYQCDFGIGDLCLTTKTTCESGEQCFRGVGVAVGVVDIKKKGCIAKAKCNVSEETTLPSSISNATIYSMTKICCNTDLCNTDLCNAAPGLPGTSGLSLALATITALCVANILV</sequence>
<evidence type="ECO:0000256" key="9">
    <source>
        <dbReference type="ARBA" id="ARBA00029446"/>
    </source>
</evidence>
<feature type="signal peptide" evidence="10">
    <location>
        <begin position="1"/>
        <end position="20"/>
    </location>
</feature>
<dbReference type="InterPro" id="IPR016054">
    <property type="entry name" value="LY6_UPA_recep-like"/>
</dbReference>
<dbReference type="CTD" id="100334363"/>
<dbReference type="KEGG" id="clum:117739494"/>
<evidence type="ECO:0000256" key="5">
    <source>
        <dbReference type="ARBA" id="ARBA00023136"/>
    </source>
</evidence>
<organism evidence="12 13">
    <name type="scientific">Cyclopterus lumpus</name>
    <name type="common">Lumpsucker</name>
    <dbReference type="NCBI Taxonomy" id="8103"/>
    <lineage>
        <taxon>Eukaryota</taxon>
        <taxon>Metazoa</taxon>
        <taxon>Chordata</taxon>
        <taxon>Craniata</taxon>
        <taxon>Vertebrata</taxon>
        <taxon>Euteleostomi</taxon>
        <taxon>Actinopterygii</taxon>
        <taxon>Neopterygii</taxon>
        <taxon>Teleostei</taxon>
        <taxon>Neoteleostei</taxon>
        <taxon>Acanthomorphata</taxon>
        <taxon>Eupercaria</taxon>
        <taxon>Perciformes</taxon>
        <taxon>Cottioidei</taxon>
        <taxon>Cottales</taxon>
        <taxon>Cyclopteridae</taxon>
        <taxon>Cyclopterus</taxon>
    </lineage>
</organism>
<dbReference type="AlphaFoldDB" id="A0A8C2ZCP8"/>
<reference evidence="12" key="1">
    <citation type="submission" date="2025-08" db="UniProtKB">
        <authorList>
            <consortium name="Ensembl"/>
        </authorList>
    </citation>
    <scope>IDENTIFICATION</scope>
</reference>
<keyword evidence="8" id="KW-0449">Lipoprotein</keyword>
<keyword evidence="5" id="KW-0472">Membrane</keyword>
<proteinExistence type="inferred from homology"/>
<dbReference type="PANTHER" id="PTHR47613">
    <property type="entry name" value="SPERM ACROSOME MEMBRANE-ASSOCIATED PROTEIN 4"/>
    <property type="match status" value="1"/>
</dbReference>
<dbReference type="GO" id="GO:0035036">
    <property type="term" value="P:sperm-egg recognition"/>
    <property type="evidence" value="ECO:0007669"/>
    <property type="project" value="TreeGrafter"/>
</dbReference>
<protein>
    <submittedName>
        <fullName evidence="12">Lymphocyte antigen-6, epidermis</fullName>
    </submittedName>
</protein>
<gene>
    <name evidence="12" type="primary">spaca4l</name>
</gene>
<dbReference type="Proteomes" id="UP000694565">
    <property type="component" value="Unplaced"/>
</dbReference>
<dbReference type="PANTHER" id="PTHR47613:SF1">
    <property type="entry name" value="SPERM ACROSOME MEMBRANE-ASSOCIATED PROTEIN 4"/>
    <property type="match status" value="1"/>
</dbReference>
<keyword evidence="6" id="KW-1015">Disulfide bond</keyword>
<evidence type="ECO:0000256" key="3">
    <source>
        <dbReference type="ARBA" id="ARBA00022622"/>
    </source>
</evidence>
<keyword evidence="2" id="KW-1003">Cell membrane</keyword>
<dbReference type="GeneTree" id="ENSGT00510000049347"/>
<dbReference type="GO" id="GO:0005886">
    <property type="term" value="C:plasma membrane"/>
    <property type="evidence" value="ECO:0007669"/>
    <property type="project" value="UniProtKB-SubCell"/>
</dbReference>
<evidence type="ECO:0000256" key="4">
    <source>
        <dbReference type="ARBA" id="ARBA00022729"/>
    </source>
</evidence>
<comment type="similarity">
    <text evidence="9">Belongs to the SPACA4/bouncer family.</text>
</comment>
<comment type="subcellular location">
    <subcellularLocation>
        <location evidence="1">Cell membrane</location>
        <topology evidence="1">Lipid-anchor</topology>
        <topology evidence="1">GPI-anchor</topology>
    </subcellularLocation>
</comment>
<dbReference type="GeneID" id="117739494"/>